<gene>
    <name evidence="1" type="ORF">SAMN06297229_2349</name>
</gene>
<reference evidence="2" key="1">
    <citation type="submission" date="2017-04" db="EMBL/GenBank/DDBJ databases">
        <authorList>
            <person name="Varghese N."/>
            <person name="Submissions S."/>
        </authorList>
    </citation>
    <scope>NUCLEOTIDE SEQUENCE [LARGE SCALE GENOMIC DNA]</scope>
</reference>
<sequence length="58" mass="6805">MWVWFAEKPALSEYLIIIYVSLYPHNILSVTIRRPFIWGSLTQIIVYGLAATREGLFF</sequence>
<keyword evidence="2" id="KW-1185">Reference proteome</keyword>
<dbReference type="EMBL" id="FXWH01000004">
    <property type="protein sequence ID" value="SMQ80727.1"/>
    <property type="molecule type" value="Genomic_DNA"/>
</dbReference>
<protein>
    <submittedName>
        <fullName evidence="1">Uncharacterized protein</fullName>
    </submittedName>
</protein>
<dbReference type="Proteomes" id="UP000194450">
    <property type="component" value="Unassembled WGS sequence"/>
</dbReference>
<evidence type="ECO:0000313" key="2">
    <source>
        <dbReference type="Proteomes" id="UP000194450"/>
    </source>
</evidence>
<accession>A0A1Y6FXR7</accession>
<name>A0A1Y6FXR7_9GAMM</name>
<proteinExistence type="predicted"/>
<evidence type="ECO:0000313" key="1">
    <source>
        <dbReference type="EMBL" id="SMQ80727.1"/>
    </source>
</evidence>
<dbReference type="AlphaFoldDB" id="A0A1Y6FXR7"/>
<organism evidence="1 2">
    <name type="scientific">Pseudidiomarina planktonica</name>
    <dbReference type="NCBI Taxonomy" id="1323738"/>
    <lineage>
        <taxon>Bacteria</taxon>
        <taxon>Pseudomonadati</taxon>
        <taxon>Pseudomonadota</taxon>
        <taxon>Gammaproteobacteria</taxon>
        <taxon>Alteromonadales</taxon>
        <taxon>Idiomarinaceae</taxon>
        <taxon>Pseudidiomarina</taxon>
    </lineage>
</organism>